<dbReference type="Proteomes" id="UP000247233">
    <property type="component" value="Unassembled WGS sequence"/>
</dbReference>
<comment type="caution">
    <text evidence="3">The sequence shown here is derived from an EMBL/GenBank/DDBJ whole genome shotgun (WGS) entry which is preliminary data.</text>
</comment>
<dbReference type="InterPro" id="IPR013149">
    <property type="entry name" value="ADH-like_C"/>
</dbReference>
<dbReference type="OrthoDB" id="5407715at2759"/>
<dbReference type="EMBL" id="MSFL01000002">
    <property type="protein sequence ID" value="PWY90903.1"/>
    <property type="molecule type" value="Genomic_DNA"/>
</dbReference>
<dbReference type="SUPFAM" id="SSF51735">
    <property type="entry name" value="NAD(P)-binding Rossmann-fold domains"/>
    <property type="match status" value="1"/>
</dbReference>
<dbReference type="CDD" id="cd05188">
    <property type="entry name" value="MDR"/>
    <property type="match status" value="1"/>
</dbReference>
<dbReference type="GO" id="GO:0016491">
    <property type="term" value="F:oxidoreductase activity"/>
    <property type="evidence" value="ECO:0007669"/>
    <property type="project" value="TreeGrafter"/>
</dbReference>
<feature type="domain" description="Alcohol dehydrogenase-like N-terminal" evidence="2">
    <location>
        <begin position="14"/>
        <end position="99"/>
    </location>
</feature>
<dbReference type="InterPro" id="IPR051397">
    <property type="entry name" value="Zn-ADH-like_protein"/>
</dbReference>
<organism evidence="3 4">
    <name type="scientific">Aspergillus heteromorphus CBS 117.55</name>
    <dbReference type="NCBI Taxonomy" id="1448321"/>
    <lineage>
        <taxon>Eukaryota</taxon>
        <taxon>Fungi</taxon>
        <taxon>Dikarya</taxon>
        <taxon>Ascomycota</taxon>
        <taxon>Pezizomycotina</taxon>
        <taxon>Eurotiomycetes</taxon>
        <taxon>Eurotiomycetidae</taxon>
        <taxon>Eurotiales</taxon>
        <taxon>Aspergillaceae</taxon>
        <taxon>Aspergillus</taxon>
        <taxon>Aspergillus subgen. Circumdati</taxon>
    </lineage>
</organism>
<dbReference type="RefSeq" id="XP_025403346.1">
    <property type="nucleotide sequence ID" value="XM_025542272.1"/>
</dbReference>
<dbReference type="VEuPathDB" id="FungiDB:BO70DRAFT_358373"/>
<dbReference type="PANTHER" id="PTHR43677:SF4">
    <property type="entry name" value="QUINONE OXIDOREDUCTASE-LIKE PROTEIN 2"/>
    <property type="match status" value="1"/>
</dbReference>
<dbReference type="Pfam" id="PF00107">
    <property type="entry name" value="ADH_zinc_N"/>
    <property type="match status" value="1"/>
</dbReference>
<protein>
    <submittedName>
        <fullName evidence="3">Putative isopropanol dehydrogenase</fullName>
    </submittedName>
</protein>
<gene>
    <name evidence="3" type="ORF">BO70DRAFT_358373</name>
</gene>
<keyword evidence="4" id="KW-1185">Reference proteome</keyword>
<dbReference type="InterPro" id="IPR013154">
    <property type="entry name" value="ADH-like_N"/>
</dbReference>
<evidence type="ECO:0000313" key="4">
    <source>
        <dbReference type="Proteomes" id="UP000247233"/>
    </source>
</evidence>
<dbReference type="PANTHER" id="PTHR43677">
    <property type="entry name" value="SHORT-CHAIN DEHYDROGENASE/REDUCTASE"/>
    <property type="match status" value="1"/>
</dbReference>
<dbReference type="STRING" id="1448321.A0A317WX29"/>
<dbReference type="AlphaFoldDB" id="A0A317WX29"/>
<sequence length="328" mass="35116">MSEILDGTREYPLLFPMTPGSTAIGRVFEVGPDAVELKRGQLVFCDVLIRARDNPAVSIMLGIHGGGYPAAEKLMHGPWRNGTYAEFTRLPLENVFPLNEDLLTRKMGYTLSSLSFMPTCLVGLGGLTEVDVKPGEMVVIAPATGRFGGAAVAVALALGATVVAAGRNQGVLSRLEATYASTGRIRTVVLSEDTSRNTEAFKAAVGNPRGADVFVDFSPPAAEGNTLLTSAIEILRPFGRCVIMGGRPGNITVPYLPVMLKSIRIQGRFMYERREILQLIRMAESGVLRLGKAIGMSETEEFGLESAQDALEAAGELTDWGNSVVLKP</sequence>
<dbReference type="SUPFAM" id="SSF50129">
    <property type="entry name" value="GroES-like"/>
    <property type="match status" value="1"/>
</dbReference>
<accession>A0A317WX29</accession>
<name>A0A317WX29_9EURO</name>
<evidence type="ECO:0000313" key="3">
    <source>
        <dbReference type="EMBL" id="PWY90903.1"/>
    </source>
</evidence>
<feature type="domain" description="Alcohol dehydrogenase-like C-terminal" evidence="1">
    <location>
        <begin position="148"/>
        <end position="284"/>
    </location>
</feature>
<proteinExistence type="predicted"/>
<dbReference type="Gene3D" id="3.90.180.10">
    <property type="entry name" value="Medium-chain alcohol dehydrogenases, catalytic domain"/>
    <property type="match status" value="1"/>
</dbReference>
<reference evidence="3 4" key="1">
    <citation type="submission" date="2016-12" db="EMBL/GenBank/DDBJ databases">
        <title>The genomes of Aspergillus section Nigri reveals drivers in fungal speciation.</title>
        <authorList>
            <consortium name="DOE Joint Genome Institute"/>
            <person name="Vesth T.C."/>
            <person name="Nybo J."/>
            <person name="Theobald S."/>
            <person name="Brandl J."/>
            <person name="Frisvad J.C."/>
            <person name="Nielsen K.F."/>
            <person name="Lyhne E.K."/>
            <person name="Kogle M.E."/>
            <person name="Kuo A."/>
            <person name="Riley R."/>
            <person name="Clum A."/>
            <person name="Nolan M."/>
            <person name="Lipzen A."/>
            <person name="Salamov A."/>
            <person name="Henrissat B."/>
            <person name="Wiebenga A."/>
            <person name="De Vries R.P."/>
            <person name="Grigoriev I.V."/>
            <person name="Mortensen U.H."/>
            <person name="Andersen M.R."/>
            <person name="Baker S.E."/>
        </authorList>
    </citation>
    <scope>NUCLEOTIDE SEQUENCE [LARGE SCALE GENOMIC DNA]</scope>
    <source>
        <strain evidence="3 4">CBS 117.55</strain>
    </source>
</reference>
<dbReference type="GeneID" id="37064509"/>
<dbReference type="Gene3D" id="3.40.50.720">
    <property type="entry name" value="NAD(P)-binding Rossmann-like Domain"/>
    <property type="match status" value="1"/>
</dbReference>
<dbReference type="InterPro" id="IPR011032">
    <property type="entry name" value="GroES-like_sf"/>
</dbReference>
<evidence type="ECO:0000259" key="1">
    <source>
        <dbReference type="Pfam" id="PF00107"/>
    </source>
</evidence>
<evidence type="ECO:0000259" key="2">
    <source>
        <dbReference type="Pfam" id="PF08240"/>
    </source>
</evidence>
<dbReference type="GO" id="GO:0005739">
    <property type="term" value="C:mitochondrion"/>
    <property type="evidence" value="ECO:0007669"/>
    <property type="project" value="TreeGrafter"/>
</dbReference>
<dbReference type="Pfam" id="PF08240">
    <property type="entry name" value="ADH_N"/>
    <property type="match status" value="1"/>
</dbReference>
<dbReference type="InterPro" id="IPR036291">
    <property type="entry name" value="NAD(P)-bd_dom_sf"/>
</dbReference>